<comment type="caution">
    <text evidence="2">The sequence shown here is derived from an EMBL/GenBank/DDBJ whole genome shotgun (WGS) entry which is preliminary data.</text>
</comment>
<reference evidence="2 3" key="1">
    <citation type="journal article" date="2012" name="Genome Biol.">
        <title>Genome and low-iron response of an oceanic diatom adapted to chronic iron limitation.</title>
        <authorList>
            <person name="Lommer M."/>
            <person name="Specht M."/>
            <person name="Roy A.S."/>
            <person name="Kraemer L."/>
            <person name="Andreson R."/>
            <person name="Gutowska M.A."/>
            <person name="Wolf J."/>
            <person name="Bergner S.V."/>
            <person name="Schilhabel M.B."/>
            <person name="Klostermeier U.C."/>
            <person name="Beiko R.G."/>
            <person name="Rosenstiel P."/>
            <person name="Hippler M."/>
            <person name="Laroche J."/>
        </authorList>
    </citation>
    <scope>NUCLEOTIDE SEQUENCE [LARGE SCALE GENOMIC DNA]</scope>
    <source>
        <strain evidence="2 3">CCMP1005</strain>
    </source>
</reference>
<feature type="compositionally biased region" description="Basic and acidic residues" evidence="1">
    <location>
        <begin position="1"/>
        <end position="22"/>
    </location>
</feature>
<feature type="compositionally biased region" description="Polar residues" evidence="1">
    <location>
        <begin position="43"/>
        <end position="59"/>
    </location>
</feature>
<feature type="compositionally biased region" description="Polar residues" evidence="1">
    <location>
        <begin position="159"/>
        <end position="170"/>
    </location>
</feature>
<sequence length="562" mass="61207">MTDDQQQHDTEAENDDSTDRTMRSLLLETAGDSPASKVVKGSPCTTVATSASDSQCTSPANTRPGFFQSCLTCFWPRKGYRERPKQNCFVEANACNAAAGLNWHLSYPDTPVVRTASSFDFFEAPTVKKHDPPAATSSSLFVPISAIDNAGPPRIPSRCRSSTNETSKNNSRARRTPIGRASPSFTFNGATMTSANTAHTHRRREVSLSFFTAQTMDQIVSSPSSADQPRQNQVSTPRDDHENLEGSGENGAPANRPIHRSAFRTPENNQARADSASFRDTIKVVTCKKRNTLFGDGSDVSPIDSDAGFSPLGELRNQRTRASKRSPKRLTFDGSARAAATETTGQPTLDGCDEEEGTSAAVPAFASSTSPLKELRLSVVKSLTQLLTQDDREERENETGVQKGSLLILRRAESSRSKNDERLWNETFLPKCPTFLKALRRAGRKGKVLIQGWRNKDKGGLRRGVLMDSTSLKLADDYVIRVQSATNDLGNEVCIAQVEARQGRCLAAGFRDDPADGLPFTKHGASRHSSPAGAIRCHEASLVRVGCSNKVPDARQRPFVLT</sequence>
<keyword evidence="3" id="KW-1185">Reference proteome</keyword>
<protein>
    <submittedName>
        <fullName evidence="2">Uncharacterized protein</fullName>
    </submittedName>
</protein>
<dbReference type="eggNOG" id="ENOG502QZ67">
    <property type="taxonomic scope" value="Eukaryota"/>
</dbReference>
<feature type="compositionally biased region" description="Polar residues" evidence="1">
    <location>
        <begin position="183"/>
        <end position="198"/>
    </location>
</feature>
<evidence type="ECO:0000313" key="2">
    <source>
        <dbReference type="EMBL" id="EJK55400.1"/>
    </source>
</evidence>
<dbReference type="AlphaFoldDB" id="K0RQM9"/>
<gene>
    <name evidence="2" type="ORF">THAOC_24870</name>
</gene>
<proteinExistence type="predicted"/>
<feature type="compositionally biased region" description="Polar residues" evidence="1">
    <location>
        <begin position="219"/>
        <end position="236"/>
    </location>
</feature>
<feature type="region of interest" description="Disordered" evidence="1">
    <location>
        <begin position="293"/>
        <end position="355"/>
    </location>
</feature>
<dbReference type="EMBL" id="AGNL01034105">
    <property type="protein sequence ID" value="EJK55400.1"/>
    <property type="molecule type" value="Genomic_DNA"/>
</dbReference>
<evidence type="ECO:0000256" key="1">
    <source>
        <dbReference type="SAM" id="MobiDB-lite"/>
    </source>
</evidence>
<dbReference type="Proteomes" id="UP000266841">
    <property type="component" value="Unassembled WGS sequence"/>
</dbReference>
<evidence type="ECO:0000313" key="3">
    <source>
        <dbReference type="Proteomes" id="UP000266841"/>
    </source>
</evidence>
<accession>K0RQM9</accession>
<feature type="compositionally biased region" description="Basic residues" evidence="1">
    <location>
        <begin position="318"/>
        <end position="328"/>
    </location>
</feature>
<feature type="region of interest" description="Disordered" evidence="1">
    <location>
        <begin position="149"/>
        <end position="201"/>
    </location>
</feature>
<organism evidence="2 3">
    <name type="scientific">Thalassiosira oceanica</name>
    <name type="common">Marine diatom</name>
    <dbReference type="NCBI Taxonomy" id="159749"/>
    <lineage>
        <taxon>Eukaryota</taxon>
        <taxon>Sar</taxon>
        <taxon>Stramenopiles</taxon>
        <taxon>Ochrophyta</taxon>
        <taxon>Bacillariophyta</taxon>
        <taxon>Coscinodiscophyceae</taxon>
        <taxon>Thalassiosirophycidae</taxon>
        <taxon>Thalassiosirales</taxon>
        <taxon>Thalassiosiraceae</taxon>
        <taxon>Thalassiosira</taxon>
    </lineage>
</organism>
<dbReference type="OrthoDB" id="10680251at2759"/>
<feature type="region of interest" description="Disordered" evidence="1">
    <location>
        <begin position="219"/>
        <end position="259"/>
    </location>
</feature>
<name>K0RQM9_THAOC</name>
<feature type="region of interest" description="Disordered" evidence="1">
    <location>
        <begin position="1"/>
        <end position="59"/>
    </location>
</feature>